<dbReference type="SUPFAM" id="SSF52141">
    <property type="entry name" value="Uracil-DNA glycosylase-like"/>
    <property type="match status" value="1"/>
</dbReference>
<evidence type="ECO:0000256" key="1">
    <source>
        <dbReference type="ARBA" id="ARBA00022694"/>
    </source>
</evidence>
<dbReference type="Gene3D" id="3.20.20.105">
    <property type="entry name" value="Queuine tRNA-ribosyltransferase-like"/>
    <property type="match status" value="1"/>
</dbReference>
<organism evidence="4 5">
    <name type="scientific">Haloplanus ruber</name>
    <dbReference type="NCBI Taxonomy" id="869892"/>
    <lineage>
        <taxon>Archaea</taxon>
        <taxon>Methanobacteriati</taxon>
        <taxon>Methanobacteriota</taxon>
        <taxon>Stenosarchaea group</taxon>
        <taxon>Halobacteria</taxon>
        <taxon>Halobacteriales</taxon>
        <taxon>Haloferacaceae</taxon>
        <taxon>Haloplanus</taxon>
    </lineage>
</organism>
<dbReference type="Gene3D" id="3.40.50.10630">
    <property type="entry name" value="Uracil-DNA glycosylase-like"/>
    <property type="match status" value="1"/>
</dbReference>
<dbReference type="RefSeq" id="WP_256405313.1">
    <property type="nucleotide sequence ID" value="NZ_CP187151.1"/>
</dbReference>
<evidence type="ECO:0000259" key="3">
    <source>
        <dbReference type="Pfam" id="PF17884"/>
    </source>
</evidence>
<accession>A0ABD6D0Y5</accession>
<feature type="domain" description="tRNA-guanine(15) transglycosylase-like" evidence="2">
    <location>
        <begin position="13"/>
        <end position="350"/>
    </location>
</feature>
<dbReference type="AlphaFoldDB" id="A0ABD6D0Y5"/>
<evidence type="ECO:0000313" key="4">
    <source>
        <dbReference type="EMBL" id="MFD1635089.1"/>
    </source>
</evidence>
<dbReference type="InterPro" id="IPR036511">
    <property type="entry name" value="TGT-like_sf"/>
</dbReference>
<dbReference type="SUPFAM" id="SSF51713">
    <property type="entry name" value="tRNA-guanine transglycosylase"/>
    <property type="match status" value="1"/>
</dbReference>
<dbReference type="GO" id="GO:0008033">
    <property type="term" value="P:tRNA processing"/>
    <property type="evidence" value="ECO:0007669"/>
    <property type="project" value="UniProtKB-KW"/>
</dbReference>
<dbReference type="Pfam" id="PF17884">
    <property type="entry name" value="DUF5591"/>
    <property type="match status" value="1"/>
</dbReference>
<protein>
    <submittedName>
        <fullName evidence="4">DUF5591 domain-containing protein</fullName>
    </submittedName>
</protein>
<dbReference type="InterPro" id="IPR036895">
    <property type="entry name" value="Uracil-DNA_glycosylase-like_sf"/>
</dbReference>
<dbReference type="InterPro" id="IPR050076">
    <property type="entry name" value="ArchSynthase1/Queuine_TRR"/>
</dbReference>
<sequence length="668" mass="75908">MASFSVKLVGDDGYGRLGELDVPHGPVETPVLFPVVNLIGGTTEKSGGVWRRMRDKLISKDHLQGIMFQAMSFTDYGVSPDNLNDFWRTETFHERFEDLNAPIFIDSGGFKLMNSNTFGDAPEKGGVPNEWGLYTDPKSILGLQLDFGADIVATLDYPIPPNLRDDETVERMNKSIDSAVECLRILDDPSLLEENFDINSRAADRLRAQKAAGEEPGVYIALHGHDYETINWYVGNFLDRVEEVNIESSFEGFAIGSLVPLRSSIDVLVDIVQGAKDAIPEAHSDEIGLHVFGVGGKQVGLLSLLGVDSFDCSTHMQTARYKKYTHPETWSHYKLEELEEHLRPDGSFPCDLPECTLCGDDGIDYETLLEELNTDLSYDERQERKENGEPIKSDYYALLARHNFELYNEELRHVREAIQDGRLLDYVIDFARDHDDIKKGLKEAQLRDKRLRQDIEAREAYDLLPGSTLTSDQAKLSQWDAGVDESTNNRRISLKYSPNDFNIFTRSHEPPADKDVLLLIPCSQKKPYSESRTHSVLFDKLGDRTSRIHKLTVSGMYGPVPKEFEREQPVLEYDYVLAKEDNDQITLVTDRVLRYLEEYGDQFDEIVAYVTSKTYRQVVEDAFDAYGQGTVLPRDPQALQLTEYFRNSNIQELLDHLDERTVPSRDSK</sequence>
<reference evidence="4 5" key="1">
    <citation type="journal article" date="2019" name="Int. J. Syst. Evol. Microbiol.">
        <title>The Global Catalogue of Microorganisms (GCM) 10K type strain sequencing project: providing services to taxonomists for standard genome sequencing and annotation.</title>
        <authorList>
            <consortium name="The Broad Institute Genomics Platform"/>
            <consortium name="The Broad Institute Genome Sequencing Center for Infectious Disease"/>
            <person name="Wu L."/>
            <person name="Ma J."/>
        </authorList>
    </citation>
    <scope>NUCLEOTIDE SEQUENCE [LARGE SCALE GENOMIC DNA]</scope>
    <source>
        <strain evidence="4 5">CGMCC 1.10594</strain>
    </source>
</reference>
<dbReference type="InterPro" id="IPR040777">
    <property type="entry name" value="DUF5591"/>
</dbReference>
<dbReference type="Proteomes" id="UP001597075">
    <property type="component" value="Unassembled WGS sequence"/>
</dbReference>
<dbReference type="Pfam" id="PF01702">
    <property type="entry name" value="TGT"/>
    <property type="match status" value="1"/>
</dbReference>
<dbReference type="InterPro" id="IPR002616">
    <property type="entry name" value="tRNA_ribo_trans-like"/>
</dbReference>
<keyword evidence="5" id="KW-1185">Reference proteome</keyword>
<dbReference type="EMBL" id="JBHUDL010000010">
    <property type="protein sequence ID" value="MFD1635089.1"/>
    <property type="molecule type" value="Genomic_DNA"/>
</dbReference>
<comment type="caution">
    <text evidence="4">The sequence shown here is derived from an EMBL/GenBank/DDBJ whole genome shotgun (WGS) entry which is preliminary data.</text>
</comment>
<proteinExistence type="predicted"/>
<name>A0ABD6D0Y5_9EURY</name>
<evidence type="ECO:0000259" key="2">
    <source>
        <dbReference type="Pfam" id="PF01702"/>
    </source>
</evidence>
<evidence type="ECO:0000313" key="5">
    <source>
        <dbReference type="Proteomes" id="UP001597075"/>
    </source>
</evidence>
<feature type="domain" description="DUF5591" evidence="3">
    <location>
        <begin position="507"/>
        <end position="630"/>
    </location>
</feature>
<dbReference type="PANTHER" id="PTHR46499">
    <property type="entry name" value="QUEUINE TRNA-RIBOSYLTRANSFERASE"/>
    <property type="match status" value="1"/>
</dbReference>
<dbReference type="PANTHER" id="PTHR46499:SF1">
    <property type="entry name" value="QUEUINE TRNA-RIBOSYLTRANSFERASE"/>
    <property type="match status" value="1"/>
</dbReference>
<gene>
    <name evidence="4" type="ORF">ACFSBJ_15265</name>
</gene>
<keyword evidence="1" id="KW-0819">tRNA processing</keyword>